<name>A0A538T5E9_UNCEI</name>
<evidence type="ECO:0000313" key="2">
    <source>
        <dbReference type="Proteomes" id="UP000316852"/>
    </source>
</evidence>
<dbReference type="Proteomes" id="UP000316852">
    <property type="component" value="Unassembled WGS sequence"/>
</dbReference>
<comment type="caution">
    <text evidence="1">The sequence shown here is derived from an EMBL/GenBank/DDBJ whole genome shotgun (WGS) entry which is preliminary data.</text>
</comment>
<accession>A0A538T5E9</accession>
<organism evidence="1 2">
    <name type="scientific">Eiseniibacteriota bacterium</name>
    <dbReference type="NCBI Taxonomy" id="2212470"/>
    <lineage>
        <taxon>Bacteria</taxon>
        <taxon>Candidatus Eiseniibacteriota</taxon>
    </lineage>
</organism>
<proteinExistence type="predicted"/>
<dbReference type="EMBL" id="VBOW01000028">
    <property type="protein sequence ID" value="TMQ58862.1"/>
    <property type="molecule type" value="Genomic_DNA"/>
</dbReference>
<reference evidence="1 2" key="1">
    <citation type="journal article" date="2019" name="Nat. Microbiol.">
        <title>Mediterranean grassland soil C-N compound turnover is dependent on rainfall and depth, and is mediated by genomically divergent microorganisms.</title>
        <authorList>
            <person name="Diamond S."/>
            <person name="Andeer P.F."/>
            <person name="Li Z."/>
            <person name="Crits-Christoph A."/>
            <person name="Burstein D."/>
            <person name="Anantharaman K."/>
            <person name="Lane K.R."/>
            <person name="Thomas B.C."/>
            <person name="Pan C."/>
            <person name="Northen T.R."/>
            <person name="Banfield J.F."/>
        </authorList>
    </citation>
    <scope>NUCLEOTIDE SEQUENCE [LARGE SCALE GENOMIC DNA]</scope>
    <source>
        <strain evidence="1">WS_6</strain>
    </source>
</reference>
<evidence type="ECO:0000313" key="1">
    <source>
        <dbReference type="EMBL" id="TMQ58862.1"/>
    </source>
</evidence>
<gene>
    <name evidence="1" type="ORF">E6K76_06465</name>
</gene>
<protein>
    <submittedName>
        <fullName evidence="1">Zf-HC2 domain-containing protein</fullName>
    </submittedName>
</protein>
<dbReference type="AlphaFoldDB" id="A0A538T5E9"/>
<sequence length="248" mass="26006">MHLDEEQVQRLLHGELLSGAEASAREHLAGCVDCRRRVTEAEQEEDEVYALLGTVDDPPPHVSAGAIAARARAPDFTWVRRVAAVLLAVGVATAAYAVPGSPLPRWVGAFVGWVGGRQASPPSARGPMQAPEPRVAGIAVSPGQRLVILFTSPQAEGRARVSLTDGTEVVVRAPPGAAAFTSGVDQLVIDDQATSATFEIQIPRAAPWIEIRVGGDRIFLKEGPRVTARASGDSTGAAGFYSLPLAPP</sequence>